<evidence type="ECO:0000313" key="2">
    <source>
        <dbReference type="Proteomes" id="UP000260782"/>
    </source>
</evidence>
<gene>
    <name evidence="1" type="ORF">DWZ25_05820</name>
</gene>
<protein>
    <recommendedName>
        <fullName evidence="3">Nucleotidyltransferase</fullName>
    </recommendedName>
</protein>
<accession>A0A3E2TZG3</accession>
<name>A0A3E2TZG3_9FIRM</name>
<dbReference type="EMBL" id="QVES01000004">
    <property type="protein sequence ID" value="RGB88093.1"/>
    <property type="molecule type" value="Genomic_DNA"/>
</dbReference>
<dbReference type="InterPro" id="IPR010235">
    <property type="entry name" value="HepT"/>
</dbReference>
<sequence length="126" mass="14111">MEELYSRALGALEQAAAVYQRDPQNVLYRDALTYRFALAADLAYTSLVEYLEAQGLVITAVSPRAVLKEAYAAGVIQDAEAWTRFLSARRAASQFHDYETSEGIAGQICRDFLPLLQGLRRVYNDE</sequence>
<reference evidence="1 2" key="1">
    <citation type="submission" date="2018-08" db="EMBL/GenBank/DDBJ databases">
        <title>A genome reference for cultivated species of the human gut microbiota.</title>
        <authorList>
            <person name="Zou Y."/>
            <person name="Xue W."/>
            <person name="Luo G."/>
        </authorList>
    </citation>
    <scope>NUCLEOTIDE SEQUENCE [LARGE SCALE GENOMIC DNA]</scope>
    <source>
        <strain evidence="1 2">AF31-14AC</strain>
    </source>
</reference>
<dbReference type="SUPFAM" id="SSF81593">
    <property type="entry name" value="Nucleotidyltransferase substrate binding subunit/domain"/>
    <property type="match status" value="1"/>
</dbReference>
<organism evidence="1 2">
    <name type="scientific">Faecalibacterium prausnitzii</name>
    <dbReference type="NCBI Taxonomy" id="853"/>
    <lineage>
        <taxon>Bacteria</taxon>
        <taxon>Bacillati</taxon>
        <taxon>Bacillota</taxon>
        <taxon>Clostridia</taxon>
        <taxon>Eubacteriales</taxon>
        <taxon>Oscillospiraceae</taxon>
        <taxon>Faecalibacterium</taxon>
    </lineage>
</organism>
<dbReference type="AlphaFoldDB" id="A0A3E2TZG3"/>
<comment type="caution">
    <text evidence="1">The sequence shown here is derived from an EMBL/GenBank/DDBJ whole genome shotgun (WGS) entry which is preliminary data.</text>
</comment>
<dbReference type="Proteomes" id="UP000260782">
    <property type="component" value="Unassembled WGS sequence"/>
</dbReference>
<dbReference type="Pfam" id="PF08780">
    <property type="entry name" value="NTase_sub_bind"/>
    <property type="match status" value="1"/>
</dbReference>
<proteinExistence type="predicted"/>
<dbReference type="RefSeq" id="WP_117529667.1">
    <property type="nucleotide sequence ID" value="NZ_QVES01000004.1"/>
</dbReference>
<evidence type="ECO:0000313" key="1">
    <source>
        <dbReference type="EMBL" id="RGB88093.1"/>
    </source>
</evidence>
<dbReference type="Gene3D" id="1.20.120.330">
    <property type="entry name" value="Nucleotidyltransferases domain 2"/>
    <property type="match status" value="1"/>
</dbReference>
<evidence type="ECO:0008006" key="3">
    <source>
        <dbReference type="Google" id="ProtNLM"/>
    </source>
</evidence>
<dbReference type="NCBIfam" id="TIGR01987">
    <property type="entry name" value="HI0074"/>
    <property type="match status" value="1"/>
</dbReference>